<reference evidence="1" key="1">
    <citation type="submission" date="2021-07" db="EMBL/GenBank/DDBJ databases">
        <title>Pseudohoeflea marina sp. nov. a polyhydroxyalcanoate-producing bacterium.</title>
        <authorList>
            <person name="Zheng W."/>
            <person name="Yu S."/>
            <person name="Huang Y."/>
        </authorList>
    </citation>
    <scope>NUCLEOTIDE SEQUENCE</scope>
    <source>
        <strain evidence="1">DP4N28-3</strain>
    </source>
</reference>
<dbReference type="InterPro" id="IPR056209">
    <property type="entry name" value="SU10_adaptor"/>
</dbReference>
<evidence type="ECO:0000313" key="2">
    <source>
        <dbReference type="Proteomes" id="UP001430804"/>
    </source>
</evidence>
<keyword evidence="2" id="KW-1185">Reference proteome</keyword>
<dbReference type="EMBL" id="JAHWQX010000009">
    <property type="protein sequence ID" value="MBW3099257.1"/>
    <property type="molecule type" value="Genomic_DNA"/>
</dbReference>
<sequence>MDYTTLVAAETTQGSIKYWINYSRIDSAGILSEAQAWIYQRLRVRQMVEMASVSIASGASTASLPSDYLDPIHLGIPGTINEIRLTDPQRFRGLLGFDSDGSLPSGTPTRWADYDDTINLNSEADQAYTAKLVYYAEPTALSGANETNWLTDRYPMLLRNVCTMFAADARKDWALMERKQVQAMELISQIKAESDLGMRGMELDFNWEGHP</sequence>
<name>A0ABS6WTG7_9HYPH</name>
<protein>
    <submittedName>
        <fullName evidence="1">Uncharacterized protein</fullName>
    </submittedName>
</protein>
<comment type="caution">
    <text evidence="1">The sequence shown here is derived from an EMBL/GenBank/DDBJ whole genome shotgun (WGS) entry which is preliminary data.</text>
</comment>
<organism evidence="1 2">
    <name type="scientific">Pseudohoeflea coraliihabitans</name>
    <dbReference type="NCBI Taxonomy" id="2860393"/>
    <lineage>
        <taxon>Bacteria</taxon>
        <taxon>Pseudomonadati</taxon>
        <taxon>Pseudomonadota</taxon>
        <taxon>Alphaproteobacteria</taxon>
        <taxon>Hyphomicrobiales</taxon>
        <taxon>Rhizobiaceae</taxon>
        <taxon>Pseudohoeflea</taxon>
    </lineage>
</organism>
<evidence type="ECO:0000313" key="1">
    <source>
        <dbReference type="EMBL" id="MBW3099257.1"/>
    </source>
</evidence>
<dbReference type="RefSeq" id="WP_219203586.1">
    <property type="nucleotide sequence ID" value="NZ_JAHWQX010000009.1"/>
</dbReference>
<dbReference type="Proteomes" id="UP001430804">
    <property type="component" value="Unassembled WGS sequence"/>
</dbReference>
<proteinExistence type="predicted"/>
<dbReference type="Pfam" id="PF24175">
    <property type="entry name" value="SU10_adaptor"/>
    <property type="match status" value="1"/>
</dbReference>
<gene>
    <name evidence="1" type="ORF">KY465_18400</name>
</gene>
<accession>A0ABS6WTG7</accession>